<keyword evidence="4" id="KW-0317">Glutathione biosynthesis</keyword>
<name>A0A163ML53_ABSGL</name>
<dbReference type="AlphaFoldDB" id="A0A163ML53"/>
<dbReference type="GO" id="GO:0017109">
    <property type="term" value="C:glutamate-cysteine ligase complex"/>
    <property type="evidence" value="ECO:0007669"/>
    <property type="project" value="TreeGrafter"/>
</dbReference>
<evidence type="ECO:0000313" key="10">
    <source>
        <dbReference type="EMBL" id="SAM06009.1"/>
    </source>
</evidence>
<comment type="similarity">
    <text evidence="2">Belongs to the aldo/keto reductase family. Glutamate--cysteine ligase light chain subfamily.</text>
</comment>
<evidence type="ECO:0000256" key="6">
    <source>
        <dbReference type="ARBA" id="ARBA00031154"/>
    </source>
</evidence>
<evidence type="ECO:0000256" key="4">
    <source>
        <dbReference type="ARBA" id="ARBA00022684"/>
    </source>
</evidence>
<evidence type="ECO:0000256" key="2">
    <source>
        <dbReference type="ARBA" id="ARBA00008612"/>
    </source>
</evidence>
<dbReference type="Gene3D" id="3.20.20.100">
    <property type="entry name" value="NADP-dependent oxidoreductase domain"/>
    <property type="match status" value="1"/>
</dbReference>
<proteinExistence type="inferred from homology"/>
<dbReference type="PANTHER" id="PTHR13295">
    <property type="entry name" value="GLUTAMATE CYSTEINE LIGASE REGULATORY SUBUNIT"/>
    <property type="match status" value="1"/>
</dbReference>
<dbReference type="InterPro" id="IPR032963">
    <property type="entry name" value="Gclm"/>
</dbReference>
<dbReference type="InterPro" id="IPR023210">
    <property type="entry name" value="NADP_OxRdtase_dom"/>
</dbReference>
<reference evidence="10" key="1">
    <citation type="submission" date="2016-04" db="EMBL/GenBank/DDBJ databases">
        <authorList>
            <person name="Evans L.H."/>
            <person name="Alamgir A."/>
            <person name="Owens N."/>
            <person name="Weber N.D."/>
            <person name="Virtaneva K."/>
            <person name="Barbian K."/>
            <person name="Babar A."/>
            <person name="Rosenke K."/>
        </authorList>
    </citation>
    <scope>NUCLEOTIDE SEQUENCE [LARGE SCALE GENOMIC DNA]</scope>
    <source>
        <strain evidence="10">CBS 101.48</strain>
    </source>
</reference>
<evidence type="ECO:0000256" key="3">
    <source>
        <dbReference type="ARBA" id="ARBA00011532"/>
    </source>
</evidence>
<evidence type="ECO:0000256" key="8">
    <source>
        <dbReference type="ARBA" id="ARBA00032926"/>
    </source>
</evidence>
<accession>A0A163ML53</accession>
<evidence type="ECO:0000259" key="9">
    <source>
        <dbReference type="Pfam" id="PF00248"/>
    </source>
</evidence>
<dbReference type="InterPro" id="IPR036812">
    <property type="entry name" value="NAD(P)_OxRdtase_dom_sf"/>
</dbReference>
<dbReference type="GO" id="GO:0035226">
    <property type="term" value="F:glutamate-cysteine ligase catalytic subunit binding"/>
    <property type="evidence" value="ECO:0007669"/>
    <property type="project" value="InterPro"/>
</dbReference>
<dbReference type="InParanoid" id="A0A163ML53"/>
<feature type="domain" description="NADP-dependent oxidoreductase" evidence="9">
    <location>
        <begin position="96"/>
        <end position="200"/>
    </location>
</feature>
<sequence>MLGLPSFKQVVLYTGNIMHTSLTKAQQEEKTSNLELVHAIQSTLHDFSQNRSMPSYRYLPEDSVIEIPGVDHTTILDDDELQVTAKLFYTTDVLYPSDVDEAIRMLQKLLGITTIDIFVLSSFLSSSPSVTKTWKTLEGYHHQGIIHQLGVSDYSEQQLKASLENPEFAVKPAVNQVNYTFCDIPDSLKTMAAQNKVDLLYTLDSKEILSRQELTALSRENGLIQANRSISPRWVLKYDVFDEARSVVTDKGYIVVGDVE</sequence>
<evidence type="ECO:0000256" key="7">
    <source>
        <dbReference type="ARBA" id="ARBA00031732"/>
    </source>
</evidence>
<dbReference type="PANTHER" id="PTHR13295:SF4">
    <property type="entry name" value="GLUTAMATE--CYSTEINE LIGASE REGULATORY SUBUNIT"/>
    <property type="match status" value="1"/>
</dbReference>
<dbReference type="OrthoDB" id="5596051at2759"/>
<dbReference type="STRING" id="4829.A0A163ML53"/>
<dbReference type="UniPathway" id="UPA00142">
    <property type="reaction ID" value="UER00209"/>
</dbReference>
<evidence type="ECO:0000313" key="11">
    <source>
        <dbReference type="Proteomes" id="UP000078561"/>
    </source>
</evidence>
<dbReference type="OMA" id="MISCEVP"/>
<dbReference type="Pfam" id="PF00248">
    <property type="entry name" value="Aldo_ket_red"/>
    <property type="match status" value="1"/>
</dbReference>
<comment type="subunit">
    <text evidence="3">Heterodimer of a catalytic heavy chain and a regulatory light chain.</text>
</comment>
<dbReference type="EMBL" id="LT554489">
    <property type="protein sequence ID" value="SAM06009.1"/>
    <property type="molecule type" value="Genomic_DNA"/>
</dbReference>
<organism evidence="10">
    <name type="scientific">Absidia glauca</name>
    <name type="common">Pin mould</name>
    <dbReference type="NCBI Taxonomy" id="4829"/>
    <lineage>
        <taxon>Eukaryota</taxon>
        <taxon>Fungi</taxon>
        <taxon>Fungi incertae sedis</taxon>
        <taxon>Mucoromycota</taxon>
        <taxon>Mucoromycotina</taxon>
        <taxon>Mucoromycetes</taxon>
        <taxon>Mucorales</taxon>
        <taxon>Cunninghamellaceae</taxon>
        <taxon>Absidia</taxon>
    </lineage>
</organism>
<protein>
    <recommendedName>
        <fullName evidence="7">GCS light chain</fullName>
    </recommendedName>
    <alternativeName>
        <fullName evidence="5">Gamma-ECS regulatory subunit</fullName>
    </alternativeName>
    <alternativeName>
        <fullName evidence="8">Gamma-glutamylcysteine synthetase regulatory subunit</fullName>
    </alternativeName>
    <alternativeName>
        <fullName evidence="6">Glutamate--cysteine ligase modifier subunit</fullName>
    </alternativeName>
</protein>
<comment type="pathway">
    <text evidence="1">Sulfur metabolism; glutathione biosynthesis; glutathione from L-cysteine and L-glutamate: step 1/2.</text>
</comment>
<dbReference type="GO" id="GO:0030234">
    <property type="term" value="F:enzyme regulator activity"/>
    <property type="evidence" value="ECO:0007669"/>
    <property type="project" value="TreeGrafter"/>
</dbReference>
<evidence type="ECO:0000256" key="5">
    <source>
        <dbReference type="ARBA" id="ARBA00030406"/>
    </source>
</evidence>
<evidence type="ECO:0000256" key="1">
    <source>
        <dbReference type="ARBA" id="ARBA00005006"/>
    </source>
</evidence>
<dbReference type="SUPFAM" id="SSF51430">
    <property type="entry name" value="NAD(P)-linked oxidoreductase"/>
    <property type="match status" value="1"/>
</dbReference>
<gene>
    <name evidence="10" type="primary">ABSGL_11885.1 scaffold 12357</name>
</gene>
<dbReference type="GO" id="GO:0006750">
    <property type="term" value="P:glutathione biosynthetic process"/>
    <property type="evidence" value="ECO:0007669"/>
    <property type="project" value="UniProtKB-UniPathway"/>
</dbReference>
<dbReference type="FunCoup" id="A0A163ML53">
    <property type="interactions" value="170"/>
</dbReference>
<dbReference type="Proteomes" id="UP000078561">
    <property type="component" value="Unassembled WGS sequence"/>
</dbReference>
<keyword evidence="11" id="KW-1185">Reference proteome</keyword>